<evidence type="ECO:0000256" key="1">
    <source>
        <dbReference type="ARBA" id="ARBA00023015"/>
    </source>
</evidence>
<keyword evidence="6" id="KW-1185">Reference proteome</keyword>
<organism evidence="5 6">
    <name type="scientific">Dyadobacter linearis</name>
    <dbReference type="NCBI Taxonomy" id="2823330"/>
    <lineage>
        <taxon>Bacteria</taxon>
        <taxon>Pseudomonadati</taxon>
        <taxon>Bacteroidota</taxon>
        <taxon>Cytophagia</taxon>
        <taxon>Cytophagales</taxon>
        <taxon>Spirosomataceae</taxon>
        <taxon>Dyadobacter</taxon>
    </lineage>
</organism>
<protein>
    <recommendedName>
        <fullName evidence="4">HTH hxlR-type domain-containing protein</fullName>
    </recommendedName>
</protein>
<gene>
    <name evidence="5" type="ORF">DYBT9623_04295</name>
</gene>
<dbReference type="EMBL" id="CAJRAU010000006">
    <property type="protein sequence ID" value="CAG5072734.1"/>
    <property type="molecule type" value="Genomic_DNA"/>
</dbReference>
<dbReference type="Proteomes" id="UP000679725">
    <property type="component" value="Unassembled WGS sequence"/>
</dbReference>
<dbReference type="PANTHER" id="PTHR33204:SF18">
    <property type="entry name" value="TRANSCRIPTIONAL REGULATORY PROTEIN"/>
    <property type="match status" value="1"/>
</dbReference>
<evidence type="ECO:0000313" key="5">
    <source>
        <dbReference type="EMBL" id="CAG5072734.1"/>
    </source>
</evidence>
<keyword evidence="1" id="KW-0805">Transcription regulation</keyword>
<accession>A0ABN7RD50</accession>
<keyword evidence="3" id="KW-0804">Transcription</keyword>
<dbReference type="InterPro" id="IPR036388">
    <property type="entry name" value="WH-like_DNA-bd_sf"/>
</dbReference>
<feature type="domain" description="HTH hxlR-type" evidence="4">
    <location>
        <begin position="16"/>
        <end position="120"/>
    </location>
</feature>
<dbReference type="Gene3D" id="1.10.10.10">
    <property type="entry name" value="Winged helix-like DNA-binding domain superfamily/Winged helix DNA-binding domain"/>
    <property type="match status" value="1"/>
</dbReference>
<dbReference type="InterPro" id="IPR036390">
    <property type="entry name" value="WH_DNA-bd_sf"/>
</dbReference>
<dbReference type="SUPFAM" id="SSF46785">
    <property type="entry name" value="Winged helix' DNA-binding domain"/>
    <property type="match status" value="1"/>
</dbReference>
<dbReference type="PROSITE" id="PS51118">
    <property type="entry name" value="HTH_HXLR"/>
    <property type="match status" value="1"/>
</dbReference>
<evidence type="ECO:0000259" key="4">
    <source>
        <dbReference type="PROSITE" id="PS51118"/>
    </source>
</evidence>
<dbReference type="InterPro" id="IPR002577">
    <property type="entry name" value="HTH_HxlR"/>
</dbReference>
<evidence type="ECO:0000313" key="6">
    <source>
        <dbReference type="Proteomes" id="UP000679725"/>
    </source>
</evidence>
<proteinExistence type="predicted"/>
<evidence type="ECO:0000256" key="2">
    <source>
        <dbReference type="ARBA" id="ARBA00023125"/>
    </source>
</evidence>
<dbReference type="RefSeq" id="WP_215235566.1">
    <property type="nucleotide sequence ID" value="NZ_CAJRAU010000006.1"/>
</dbReference>
<evidence type="ECO:0000256" key="3">
    <source>
        <dbReference type="ARBA" id="ARBA00023163"/>
    </source>
</evidence>
<name>A0ABN7RD50_9BACT</name>
<sequence>MGDFKDFIGSDKGPQCPRTYILALTDTLNVVSGKWKLPIIAALLRGVSRFKDLLDSTEKITPRMLSKELKELEMNSIVERKVYSQTPVLIEYRLTKSGKDIANVIDSMIDWGMVHRTQVITNPEAGEVS</sequence>
<keyword evidence="2" id="KW-0238">DNA-binding</keyword>
<dbReference type="Pfam" id="PF01638">
    <property type="entry name" value="HxlR"/>
    <property type="match status" value="1"/>
</dbReference>
<dbReference type="PANTHER" id="PTHR33204">
    <property type="entry name" value="TRANSCRIPTIONAL REGULATOR, MARR FAMILY"/>
    <property type="match status" value="1"/>
</dbReference>
<comment type="caution">
    <text evidence="5">The sequence shown here is derived from an EMBL/GenBank/DDBJ whole genome shotgun (WGS) entry which is preliminary data.</text>
</comment>
<reference evidence="5 6" key="1">
    <citation type="submission" date="2021-04" db="EMBL/GenBank/DDBJ databases">
        <authorList>
            <person name="Rodrigo-Torres L."/>
            <person name="Arahal R. D."/>
            <person name="Lucena T."/>
        </authorList>
    </citation>
    <scope>NUCLEOTIDE SEQUENCE [LARGE SCALE GENOMIC DNA]</scope>
    <source>
        <strain evidence="5 6">CECT 9623</strain>
    </source>
</reference>